<dbReference type="AlphaFoldDB" id="A0A8E2JJW7"/>
<evidence type="ECO:0000256" key="1">
    <source>
        <dbReference type="SAM" id="MobiDB-lite"/>
    </source>
</evidence>
<dbReference type="Proteomes" id="UP000250266">
    <property type="component" value="Unassembled WGS sequence"/>
</dbReference>
<evidence type="ECO:0000313" key="3">
    <source>
        <dbReference type="Proteomes" id="UP000250266"/>
    </source>
</evidence>
<evidence type="ECO:0000313" key="2">
    <source>
        <dbReference type="EMBL" id="OCK85158.1"/>
    </source>
</evidence>
<dbReference type="EMBL" id="KV744823">
    <property type="protein sequence ID" value="OCK85158.1"/>
    <property type="molecule type" value="Genomic_DNA"/>
</dbReference>
<proteinExistence type="predicted"/>
<organism evidence="2 3">
    <name type="scientific">Lepidopterella palustris CBS 459.81</name>
    <dbReference type="NCBI Taxonomy" id="1314670"/>
    <lineage>
        <taxon>Eukaryota</taxon>
        <taxon>Fungi</taxon>
        <taxon>Dikarya</taxon>
        <taxon>Ascomycota</taxon>
        <taxon>Pezizomycotina</taxon>
        <taxon>Dothideomycetes</taxon>
        <taxon>Pleosporomycetidae</taxon>
        <taxon>Mytilinidiales</taxon>
        <taxon>Argynnaceae</taxon>
        <taxon>Lepidopterella</taxon>
    </lineage>
</organism>
<keyword evidence="3" id="KW-1185">Reference proteome</keyword>
<feature type="compositionally biased region" description="Polar residues" evidence="1">
    <location>
        <begin position="125"/>
        <end position="138"/>
    </location>
</feature>
<protein>
    <submittedName>
        <fullName evidence="2">Uncharacterized protein</fullName>
    </submittedName>
</protein>
<accession>A0A8E2JJW7</accession>
<feature type="compositionally biased region" description="Basic residues" evidence="1">
    <location>
        <begin position="155"/>
        <end position="164"/>
    </location>
</feature>
<feature type="region of interest" description="Disordered" evidence="1">
    <location>
        <begin position="125"/>
        <end position="164"/>
    </location>
</feature>
<gene>
    <name evidence="2" type="ORF">K432DRAFT_60759</name>
</gene>
<reference evidence="2 3" key="1">
    <citation type="journal article" date="2016" name="Nat. Commun.">
        <title>Ectomycorrhizal ecology is imprinted in the genome of the dominant symbiotic fungus Cenococcum geophilum.</title>
        <authorList>
            <consortium name="DOE Joint Genome Institute"/>
            <person name="Peter M."/>
            <person name="Kohler A."/>
            <person name="Ohm R.A."/>
            <person name="Kuo A."/>
            <person name="Krutzmann J."/>
            <person name="Morin E."/>
            <person name="Arend M."/>
            <person name="Barry K.W."/>
            <person name="Binder M."/>
            <person name="Choi C."/>
            <person name="Clum A."/>
            <person name="Copeland A."/>
            <person name="Grisel N."/>
            <person name="Haridas S."/>
            <person name="Kipfer T."/>
            <person name="LaButti K."/>
            <person name="Lindquist E."/>
            <person name="Lipzen A."/>
            <person name="Maire R."/>
            <person name="Meier B."/>
            <person name="Mihaltcheva S."/>
            <person name="Molinier V."/>
            <person name="Murat C."/>
            <person name="Poggeler S."/>
            <person name="Quandt C.A."/>
            <person name="Sperisen C."/>
            <person name="Tritt A."/>
            <person name="Tisserant E."/>
            <person name="Crous P.W."/>
            <person name="Henrissat B."/>
            <person name="Nehls U."/>
            <person name="Egli S."/>
            <person name="Spatafora J.W."/>
            <person name="Grigoriev I.V."/>
            <person name="Martin F.M."/>
        </authorList>
    </citation>
    <scope>NUCLEOTIDE SEQUENCE [LARGE SCALE GENOMIC DNA]</scope>
    <source>
        <strain evidence="2 3">CBS 459.81</strain>
    </source>
</reference>
<name>A0A8E2JJW7_9PEZI</name>
<sequence>MVRSFMRIAERKTIWLERILMIQEREAMWVIRMTIETSESTMTGMSIWPMFSKNTPWVLFAIPDIHIFSGSVMKSPSTANMLSGSMHADSKKRFAVLEILTLAFQNSLMLDYVCVDSKPTSETLATFPTYPDRQQSFKLRTERDPSNPSPSPPRLPRHHQTLTR</sequence>